<reference evidence="1 2" key="2">
    <citation type="submission" date="2016-05" db="EMBL/GenBank/DDBJ databases">
        <title>Lineage-specific infection strategies underlie the spectrum of fungal disease in amphibians.</title>
        <authorList>
            <person name="Cuomo C.A."/>
            <person name="Farrer R.A."/>
            <person name="James T."/>
            <person name="Longcore J."/>
            <person name="Birren B."/>
        </authorList>
    </citation>
    <scope>NUCLEOTIDE SEQUENCE [LARGE SCALE GENOMIC DNA]</scope>
    <source>
        <strain evidence="1 2">JEL423</strain>
    </source>
</reference>
<dbReference type="EMBL" id="DS022300">
    <property type="protein sequence ID" value="OAJ36802.1"/>
    <property type="molecule type" value="Genomic_DNA"/>
</dbReference>
<organism evidence="1 2">
    <name type="scientific">Batrachochytrium dendrobatidis (strain JEL423)</name>
    <dbReference type="NCBI Taxonomy" id="403673"/>
    <lineage>
        <taxon>Eukaryota</taxon>
        <taxon>Fungi</taxon>
        <taxon>Fungi incertae sedis</taxon>
        <taxon>Chytridiomycota</taxon>
        <taxon>Chytridiomycota incertae sedis</taxon>
        <taxon>Chytridiomycetes</taxon>
        <taxon>Rhizophydiales</taxon>
        <taxon>Rhizophydiales incertae sedis</taxon>
        <taxon>Batrachochytrium</taxon>
    </lineage>
</organism>
<dbReference type="Gene3D" id="3.40.50.410">
    <property type="entry name" value="von Willebrand factor, type A domain"/>
    <property type="match status" value="1"/>
</dbReference>
<evidence type="ECO:0008006" key="3">
    <source>
        <dbReference type="Google" id="ProtNLM"/>
    </source>
</evidence>
<dbReference type="OrthoDB" id="2142040at2759"/>
<dbReference type="STRING" id="403673.A0A177WAQ9"/>
<dbReference type="InterPro" id="IPR036465">
    <property type="entry name" value="vWFA_dom_sf"/>
</dbReference>
<gene>
    <name evidence="1" type="ORF">BDEG_20935</name>
</gene>
<evidence type="ECO:0000313" key="1">
    <source>
        <dbReference type="EMBL" id="OAJ36802.1"/>
    </source>
</evidence>
<sequence>MVHVGPPAPLGNHSSPHFNISHITEKLQTIIYENRLDYFYNPTRLQALIAKLTTIDFLTLSQQWNISQSLVPDLCSLALYDIVFYVDDSGSMVFEENGERIDDLKFILGKAAQVATLFDDDGVQIRFMNSDVYGEGIRTAEHVQNLVQSIRFSGMTPLGTFFKAKVLDPIVVGPAMSGSLSKPVLAVIVTDGEPTREPHDTLRTVITEAKQQLGLTPGGTGSLAIQIGQVGTDLRAQMFLAELDNDPVIGNMIDCTSNYEMESAEIASHGHELSPELWLLKLCVGAIDRSYDDAD</sequence>
<reference evidence="1 2" key="1">
    <citation type="submission" date="2006-10" db="EMBL/GenBank/DDBJ databases">
        <title>The Genome Sequence of Batrachochytrium dendrobatidis JEL423.</title>
        <authorList>
            <consortium name="The Broad Institute Genome Sequencing Platform"/>
            <person name="Birren B."/>
            <person name="Lander E."/>
            <person name="Galagan J."/>
            <person name="Cuomo C."/>
            <person name="Devon K."/>
            <person name="Jaffe D."/>
            <person name="Butler J."/>
            <person name="Alvarez P."/>
            <person name="Gnerre S."/>
            <person name="Grabherr M."/>
            <person name="Kleber M."/>
            <person name="Mauceli E."/>
            <person name="Brockman W."/>
            <person name="Young S."/>
            <person name="LaButti K."/>
            <person name="Sykes S."/>
            <person name="DeCaprio D."/>
            <person name="Crawford M."/>
            <person name="Koehrsen M."/>
            <person name="Engels R."/>
            <person name="Montgomery P."/>
            <person name="Pearson M."/>
            <person name="Howarth C."/>
            <person name="Larson L."/>
            <person name="White J."/>
            <person name="O'Leary S."/>
            <person name="Kodira C."/>
            <person name="Zeng Q."/>
            <person name="Yandava C."/>
            <person name="Alvarado L."/>
            <person name="Longcore J."/>
            <person name="James T."/>
        </authorList>
    </citation>
    <scope>NUCLEOTIDE SEQUENCE [LARGE SCALE GENOMIC DNA]</scope>
    <source>
        <strain evidence="1 2">JEL423</strain>
    </source>
</reference>
<dbReference type="AlphaFoldDB" id="A0A177WAQ9"/>
<proteinExistence type="predicted"/>
<accession>A0A177WAQ9</accession>
<dbReference type="Proteomes" id="UP000077115">
    <property type="component" value="Unassembled WGS sequence"/>
</dbReference>
<evidence type="ECO:0000313" key="2">
    <source>
        <dbReference type="Proteomes" id="UP000077115"/>
    </source>
</evidence>
<dbReference type="eggNOG" id="ENOG502QUI6">
    <property type="taxonomic scope" value="Eukaryota"/>
</dbReference>
<protein>
    <recommendedName>
        <fullName evidence="3">VWFA domain-containing protein</fullName>
    </recommendedName>
</protein>
<dbReference type="PANTHER" id="PTHR34706">
    <property type="entry name" value="SLR1338 PROTEIN"/>
    <property type="match status" value="1"/>
</dbReference>
<dbReference type="PANTHER" id="PTHR34706:SF2">
    <property type="entry name" value="RFEF"/>
    <property type="match status" value="1"/>
</dbReference>
<dbReference type="SUPFAM" id="SSF53300">
    <property type="entry name" value="vWA-like"/>
    <property type="match status" value="1"/>
</dbReference>
<name>A0A177WAQ9_BATDL</name>
<dbReference type="VEuPathDB" id="FungiDB:BDEG_20935"/>